<reference evidence="2" key="1">
    <citation type="submission" date="2022-06" db="EMBL/GenBank/DDBJ databases">
        <title>Complete genome sequences of two strains of the flax pathogen Septoria linicola.</title>
        <authorList>
            <person name="Lapalu N."/>
            <person name="Simon A."/>
            <person name="Demenou B."/>
            <person name="Paumier D."/>
            <person name="Guillot M.-P."/>
            <person name="Gout L."/>
            <person name="Valade R."/>
        </authorList>
    </citation>
    <scope>NUCLEOTIDE SEQUENCE</scope>
    <source>
        <strain evidence="2">SE15195</strain>
    </source>
</reference>
<sequence>MSQPEDDTHPTQDSTINDNLTVETHLSSNPTANAATSDEVKTTTQPLELELSTLHAQVQDLPALRSQINDLQINMLDITVLMERIFERLDFDHRHLPHHCQQQSLRSSGCSSSETLCGYDTERMRCVGACWENLREKAGEKNDGGDEEGKAKEDSGKKVSGGTLARIVRRLRE</sequence>
<dbReference type="Proteomes" id="UP001056384">
    <property type="component" value="Chromosome 3"/>
</dbReference>
<organism evidence="2 3">
    <name type="scientific">Septoria linicola</name>
    <dbReference type="NCBI Taxonomy" id="215465"/>
    <lineage>
        <taxon>Eukaryota</taxon>
        <taxon>Fungi</taxon>
        <taxon>Dikarya</taxon>
        <taxon>Ascomycota</taxon>
        <taxon>Pezizomycotina</taxon>
        <taxon>Dothideomycetes</taxon>
        <taxon>Dothideomycetidae</taxon>
        <taxon>Mycosphaerellales</taxon>
        <taxon>Mycosphaerellaceae</taxon>
        <taxon>Septoria</taxon>
    </lineage>
</organism>
<feature type="region of interest" description="Disordered" evidence="1">
    <location>
        <begin position="137"/>
        <end position="163"/>
    </location>
</feature>
<keyword evidence="3" id="KW-1185">Reference proteome</keyword>
<name>A0A9Q9AP18_9PEZI</name>
<dbReference type="AlphaFoldDB" id="A0A9Q9AP18"/>
<evidence type="ECO:0000256" key="1">
    <source>
        <dbReference type="SAM" id="MobiDB-lite"/>
    </source>
</evidence>
<feature type="compositionally biased region" description="Basic and acidic residues" evidence="1">
    <location>
        <begin position="137"/>
        <end position="157"/>
    </location>
</feature>
<accession>A0A9Q9AP18</accession>
<dbReference type="EMBL" id="CP099420">
    <property type="protein sequence ID" value="USW51774.1"/>
    <property type="molecule type" value="Genomic_DNA"/>
</dbReference>
<proteinExistence type="predicted"/>
<evidence type="ECO:0000313" key="3">
    <source>
        <dbReference type="Proteomes" id="UP001056384"/>
    </source>
</evidence>
<evidence type="ECO:0000313" key="2">
    <source>
        <dbReference type="EMBL" id="USW51774.1"/>
    </source>
</evidence>
<protein>
    <submittedName>
        <fullName evidence="2">Uncharacterized protein</fullName>
    </submittedName>
</protein>
<gene>
    <name evidence="2" type="ORF">Slin15195_G050930</name>
</gene>